<dbReference type="InterPro" id="IPR006597">
    <property type="entry name" value="Sel1-like"/>
</dbReference>
<dbReference type="RefSeq" id="WP_115592265.1">
    <property type="nucleotide sequence ID" value="NZ_QRHA01000003.1"/>
</dbReference>
<evidence type="ECO:0000256" key="1">
    <source>
        <dbReference type="SAM" id="SignalP"/>
    </source>
</evidence>
<dbReference type="Proteomes" id="UP000256561">
    <property type="component" value="Unassembled WGS sequence"/>
</dbReference>
<evidence type="ECO:0000313" key="3">
    <source>
        <dbReference type="Proteomes" id="UP000256561"/>
    </source>
</evidence>
<dbReference type="SMART" id="SM00671">
    <property type="entry name" value="SEL1"/>
    <property type="match status" value="1"/>
</dbReference>
<comment type="caution">
    <text evidence="2">The sequence shown here is derived from an EMBL/GenBank/DDBJ whole genome shotgun (WGS) entry which is preliminary data.</text>
</comment>
<dbReference type="Gene3D" id="1.25.40.10">
    <property type="entry name" value="Tetratricopeptide repeat domain"/>
    <property type="match status" value="1"/>
</dbReference>
<evidence type="ECO:0000313" key="2">
    <source>
        <dbReference type="EMBL" id="RDV27362.1"/>
    </source>
</evidence>
<dbReference type="SUPFAM" id="SSF81901">
    <property type="entry name" value="HCP-like"/>
    <property type="match status" value="1"/>
</dbReference>
<dbReference type="EMBL" id="QRHA01000003">
    <property type="protein sequence ID" value="RDV27362.1"/>
    <property type="molecule type" value="Genomic_DNA"/>
</dbReference>
<feature type="chain" id="PRO_5017579284" evidence="1">
    <location>
        <begin position="20"/>
        <end position="190"/>
    </location>
</feature>
<protein>
    <submittedName>
        <fullName evidence="2">Sel1 repeat family protein</fullName>
    </submittedName>
</protein>
<reference evidence="3" key="1">
    <citation type="submission" date="2018-08" db="EMBL/GenBank/DDBJ databases">
        <authorList>
            <person name="Zhang J."/>
            <person name="Du Z.-J."/>
        </authorList>
    </citation>
    <scope>NUCLEOTIDE SEQUENCE [LARGE SCALE GENOMIC DNA]</scope>
    <source>
        <strain evidence="3">KCTC 52655</strain>
    </source>
</reference>
<keyword evidence="3" id="KW-1185">Reference proteome</keyword>
<sequence length="190" mass="21825">MYKLVALLVSLLTTNVVYAEKCNIEYLEEIEYTDIECQFYMGTQAYRNHVYSVAAAHWQYATKAEGRFEGDDSLKAMAQSTLNFLYYQGLGVKENKILAVNNWKEAVKKGDFEARRHLGFAYSDPAFKQKDAIKALGWYESVFMVAEKFDELDESDKNVYTDALDAAEKIRKQLSVEERGQSLEFARSTL</sequence>
<proteinExistence type="predicted"/>
<gene>
    <name evidence="2" type="ORF">DXV75_04820</name>
</gene>
<name>A0A3D8MAR2_9ALTE</name>
<dbReference type="InterPro" id="IPR011990">
    <property type="entry name" value="TPR-like_helical_dom_sf"/>
</dbReference>
<organism evidence="2 3">
    <name type="scientific">Alteromonas aestuariivivens</name>
    <dbReference type="NCBI Taxonomy" id="1938339"/>
    <lineage>
        <taxon>Bacteria</taxon>
        <taxon>Pseudomonadati</taxon>
        <taxon>Pseudomonadota</taxon>
        <taxon>Gammaproteobacteria</taxon>
        <taxon>Alteromonadales</taxon>
        <taxon>Alteromonadaceae</taxon>
        <taxon>Alteromonas/Salinimonas group</taxon>
        <taxon>Alteromonas</taxon>
    </lineage>
</organism>
<feature type="signal peptide" evidence="1">
    <location>
        <begin position="1"/>
        <end position="19"/>
    </location>
</feature>
<dbReference type="OrthoDB" id="6400240at2"/>
<keyword evidence="1" id="KW-0732">Signal</keyword>
<dbReference type="AlphaFoldDB" id="A0A3D8MAR2"/>
<accession>A0A3D8MAR2</accession>